<evidence type="ECO:0000313" key="2">
    <source>
        <dbReference type="Proteomes" id="UP000198733"/>
    </source>
</evidence>
<comment type="caution">
    <text evidence="1">The sequence shown here is derived from an EMBL/GenBank/DDBJ whole genome shotgun (WGS) entry which is preliminary data.</text>
</comment>
<gene>
    <name evidence="1" type="ORF">SAMN05216232_2178</name>
</gene>
<sequence>MFRITASRGIQLRTALKLIGKIFSYIVKKKHSDEDKFKYK</sequence>
<organism evidence="1 2">
    <name type="scientific">Virgibacillus subterraneus</name>
    <dbReference type="NCBI Taxonomy" id="621109"/>
    <lineage>
        <taxon>Bacteria</taxon>
        <taxon>Bacillati</taxon>
        <taxon>Bacillota</taxon>
        <taxon>Bacilli</taxon>
        <taxon>Bacillales</taxon>
        <taxon>Bacillaceae</taxon>
        <taxon>Virgibacillus</taxon>
    </lineage>
</organism>
<dbReference type="EMBL" id="FOEH01000003">
    <property type="protein sequence ID" value="SEQ36512.1"/>
    <property type="molecule type" value="Genomic_DNA"/>
</dbReference>
<dbReference type="Proteomes" id="UP000198733">
    <property type="component" value="Unassembled WGS sequence"/>
</dbReference>
<keyword evidence="2" id="KW-1185">Reference proteome</keyword>
<proteinExistence type="predicted"/>
<name>A0A1H9FF26_9BACI</name>
<protein>
    <submittedName>
        <fullName evidence="1">Uncharacterized protein</fullName>
    </submittedName>
</protein>
<reference evidence="1 2" key="1">
    <citation type="submission" date="2016-10" db="EMBL/GenBank/DDBJ databases">
        <authorList>
            <person name="Varghese N."/>
            <person name="Submissions S."/>
        </authorList>
    </citation>
    <scope>NUCLEOTIDE SEQUENCE [LARGE SCALE GENOMIC DNA]</scope>
    <source>
        <strain evidence="1 2">CGMCC 1.7734</strain>
    </source>
</reference>
<accession>A0A1H9FF26</accession>
<evidence type="ECO:0000313" key="1">
    <source>
        <dbReference type="EMBL" id="SEQ36512.1"/>
    </source>
</evidence>